<dbReference type="Pfam" id="PF02517">
    <property type="entry name" value="Rce1-like"/>
    <property type="match status" value="1"/>
</dbReference>
<dbReference type="Proteomes" id="UP000037397">
    <property type="component" value="Unassembled WGS sequence"/>
</dbReference>
<accession>A0A0L6CDH1</accession>
<comment type="caution">
    <text evidence="3">The sequence shown here is derived from an EMBL/GenBank/DDBJ whole genome shotgun (WGS) entry which is preliminary data.</text>
</comment>
<feature type="transmembrane region" description="Helical" evidence="1">
    <location>
        <begin position="161"/>
        <end position="180"/>
    </location>
</feature>
<sequence>MCLALLLTPTAYAVSYGLGVLASVVILRDGYGAGTSASTMADGPLLLSECVLIGLGLLLAGCAAGALGRSALREWAVGRRPRRPGAGALAAGLVTVANLVGFWLFAWINPPEPPQDPATHALWYDLIRPMVSGALGEELIVLALPVIVIRRTAPRFLQRPRSLVLVLGALVLMRLAYHLYQGVWAGSHLPWAVAAVLLYRWTGRVWPQIAAHAFWDTGVALRDHEVLTHAQEMCLFSVFGAATVMIGAGVCLHDRRRRQTRQCSLRGGEQLGAEHVAFPEPERTALDP</sequence>
<proteinExistence type="predicted"/>
<name>A0A0L6CDH1_9MICO</name>
<dbReference type="GO" id="GO:0004175">
    <property type="term" value="F:endopeptidase activity"/>
    <property type="evidence" value="ECO:0007669"/>
    <property type="project" value="UniProtKB-ARBA"/>
</dbReference>
<keyword evidence="1" id="KW-1133">Transmembrane helix</keyword>
<evidence type="ECO:0000313" key="3">
    <source>
        <dbReference type="EMBL" id="KNX35862.1"/>
    </source>
</evidence>
<keyword evidence="1" id="KW-0472">Membrane</keyword>
<feature type="transmembrane region" description="Helical" evidence="1">
    <location>
        <begin position="88"/>
        <end position="106"/>
    </location>
</feature>
<dbReference type="EMBL" id="LAIR01000003">
    <property type="protein sequence ID" value="KNX35862.1"/>
    <property type="molecule type" value="Genomic_DNA"/>
</dbReference>
<feature type="domain" description="CAAX prenyl protease 2/Lysostaphin resistance protein A-like" evidence="2">
    <location>
        <begin position="122"/>
        <end position="217"/>
    </location>
</feature>
<dbReference type="AlphaFoldDB" id="A0A0L6CDH1"/>
<evidence type="ECO:0000313" key="4">
    <source>
        <dbReference type="Proteomes" id="UP000037397"/>
    </source>
</evidence>
<dbReference type="InterPro" id="IPR003675">
    <property type="entry name" value="Rce1/LyrA-like_dom"/>
</dbReference>
<evidence type="ECO:0000259" key="2">
    <source>
        <dbReference type="Pfam" id="PF02517"/>
    </source>
</evidence>
<feature type="transmembrane region" description="Helical" evidence="1">
    <location>
        <begin position="235"/>
        <end position="252"/>
    </location>
</feature>
<feature type="transmembrane region" description="Helical" evidence="1">
    <location>
        <begin position="126"/>
        <end position="149"/>
    </location>
</feature>
<organism evidence="3 4">
    <name type="scientific">Luteipulveratus halotolerans</name>
    <dbReference type="NCBI Taxonomy" id="1631356"/>
    <lineage>
        <taxon>Bacteria</taxon>
        <taxon>Bacillati</taxon>
        <taxon>Actinomycetota</taxon>
        <taxon>Actinomycetes</taxon>
        <taxon>Micrococcales</taxon>
        <taxon>Dermacoccaceae</taxon>
        <taxon>Luteipulveratus</taxon>
    </lineage>
</organism>
<gene>
    <name evidence="3" type="ORF">VV01_21535</name>
</gene>
<reference evidence="4" key="1">
    <citation type="submission" date="2015-03" db="EMBL/GenBank/DDBJ databases">
        <title>Luteipulveratus halotolerans sp. nov., a novel actinobacterium (Dermacoccaceae) from Sarawak, Malaysia.</title>
        <authorList>
            <person name="Juboi H."/>
            <person name="Basik A."/>
            <person name="Shamsul S.S."/>
            <person name="Arnold P."/>
            <person name="Schmitt E.K."/>
            <person name="Sanglier J.-J."/>
            <person name="Yeo T."/>
        </authorList>
    </citation>
    <scope>NUCLEOTIDE SEQUENCE [LARGE SCALE GENOMIC DNA]</scope>
    <source>
        <strain evidence="4">C296001</strain>
    </source>
</reference>
<keyword evidence="1" id="KW-0812">Transmembrane</keyword>
<keyword evidence="4" id="KW-1185">Reference proteome</keyword>
<feature type="transmembrane region" description="Helical" evidence="1">
    <location>
        <begin position="46"/>
        <end position="67"/>
    </location>
</feature>
<protein>
    <recommendedName>
        <fullName evidence="2">CAAX prenyl protease 2/Lysostaphin resistance protein A-like domain-containing protein</fullName>
    </recommendedName>
</protein>
<evidence type="ECO:0000256" key="1">
    <source>
        <dbReference type="SAM" id="Phobius"/>
    </source>
</evidence>
<dbReference type="GO" id="GO:0080120">
    <property type="term" value="P:CAAX-box protein maturation"/>
    <property type="evidence" value="ECO:0007669"/>
    <property type="project" value="UniProtKB-ARBA"/>
</dbReference>